<dbReference type="Proteomes" id="UP000886998">
    <property type="component" value="Unassembled WGS sequence"/>
</dbReference>
<name>A0A8X7C7Q2_9ARAC</name>
<sequence>MIKAVLILFYPKKVDPMEKKGVRYSSTQSIGSLINRFITRRLIRSRKHTRRISKSSAQRDLFFIFNVFLGGRDRATFESPKTYFCEKNFFFDLQNEGSAAA</sequence>
<accession>A0A8X7C7Q2</accession>
<evidence type="ECO:0000313" key="1">
    <source>
        <dbReference type="EMBL" id="GFY60766.1"/>
    </source>
</evidence>
<proteinExistence type="predicted"/>
<comment type="caution">
    <text evidence="1">The sequence shown here is derived from an EMBL/GenBank/DDBJ whole genome shotgun (WGS) entry which is preliminary data.</text>
</comment>
<evidence type="ECO:0000313" key="2">
    <source>
        <dbReference type="Proteomes" id="UP000886998"/>
    </source>
</evidence>
<reference evidence="1" key="1">
    <citation type="submission" date="2020-08" db="EMBL/GenBank/DDBJ databases">
        <title>Multicomponent nature underlies the extraordinary mechanical properties of spider dragline silk.</title>
        <authorList>
            <person name="Kono N."/>
            <person name="Nakamura H."/>
            <person name="Mori M."/>
            <person name="Yoshida Y."/>
            <person name="Ohtoshi R."/>
            <person name="Malay A.D."/>
            <person name="Moran D.A.P."/>
            <person name="Tomita M."/>
            <person name="Numata K."/>
            <person name="Arakawa K."/>
        </authorList>
    </citation>
    <scope>NUCLEOTIDE SEQUENCE</scope>
</reference>
<dbReference type="AlphaFoldDB" id="A0A8X7C7Q2"/>
<organism evidence="1 2">
    <name type="scientific">Trichonephila inaurata madagascariensis</name>
    <dbReference type="NCBI Taxonomy" id="2747483"/>
    <lineage>
        <taxon>Eukaryota</taxon>
        <taxon>Metazoa</taxon>
        <taxon>Ecdysozoa</taxon>
        <taxon>Arthropoda</taxon>
        <taxon>Chelicerata</taxon>
        <taxon>Arachnida</taxon>
        <taxon>Araneae</taxon>
        <taxon>Araneomorphae</taxon>
        <taxon>Entelegynae</taxon>
        <taxon>Araneoidea</taxon>
        <taxon>Nephilidae</taxon>
        <taxon>Trichonephila</taxon>
        <taxon>Trichonephila inaurata</taxon>
    </lineage>
</organism>
<protein>
    <submittedName>
        <fullName evidence="1">Uncharacterized protein</fullName>
    </submittedName>
</protein>
<keyword evidence="2" id="KW-1185">Reference proteome</keyword>
<gene>
    <name evidence="1" type="ORF">TNIN_220111</name>
</gene>
<dbReference type="EMBL" id="BMAV01013283">
    <property type="protein sequence ID" value="GFY60766.1"/>
    <property type="molecule type" value="Genomic_DNA"/>
</dbReference>